<proteinExistence type="predicted"/>
<dbReference type="InterPro" id="IPR046659">
    <property type="entry name" value="DUF6768"/>
</dbReference>
<protein>
    <submittedName>
        <fullName evidence="2">Uncharacterized protein</fullName>
    </submittedName>
</protein>
<sequence>MKNEIDEKIKRELQKQSEELDELIDGGLKSYLKLGFESRFVGIMKIGYLLAILFTFLLVWCGYEFFNASSDNQVFWGVCFILSVNIQIAVKLWIFMQTNQNILSKELRLMQLRQNSNG</sequence>
<dbReference type="AlphaFoldDB" id="A0A6L9MWM3"/>
<accession>A0A6L9MWM3</accession>
<keyword evidence="3" id="KW-1185">Reference proteome</keyword>
<name>A0A6L9MWM3_9ALTE</name>
<feature type="transmembrane region" description="Helical" evidence="1">
    <location>
        <begin position="74"/>
        <end position="95"/>
    </location>
</feature>
<comment type="caution">
    <text evidence="2">The sequence shown here is derived from an EMBL/GenBank/DDBJ whole genome shotgun (WGS) entry which is preliminary data.</text>
</comment>
<dbReference type="EMBL" id="JAAAWP010000006">
    <property type="protein sequence ID" value="NDW22110.1"/>
    <property type="molecule type" value="Genomic_DNA"/>
</dbReference>
<dbReference type="Proteomes" id="UP000478837">
    <property type="component" value="Unassembled WGS sequence"/>
</dbReference>
<keyword evidence="1" id="KW-0472">Membrane</keyword>
<feature type="transmembrane region" description="Helical" evidence="1">
    <location>
        <begin position="46"/>
        <end position="68"/>
    </location>
</feature>
<evidence type="ECO:0000313" key="2">
    <source>
        <dbReference type="EMBL" id="NDW22110.1"/>
    </source>
</evidence>
<gene>
    <name evidence="2" type="ORF">GTW09_11295</name>
</gene>
<evidence type="ECO:0000256" key="1">
    <source>
        <dbReference type="SAM" id="Phobius"/>
    </source>
</evidence>
<dbReference type="RefSeq" id="WP_071978232.1">
    <property type="nucleotide sequence ID" value="NZ_JAAAWP010000006.1"/>
</dbReference>
<reference evidence="2 3" key="1">
    <citation type="submission" date="2020-01" db="EMBL/GenBank/DDBJ databases">
        <title>Genomes of bacteria type strains.</title>
        <authorList>
            <person name="Chen J."/>
            <person name="Zhu S."/>
            <person name="Yang J."/>
        </authorList>
    </citation>
    <scope>NUCLEOTIDE SEQUENCE [LARGE SCALE GENOMIC DNA]</scope>
    <source>
        <strain evidence="2 3">LMG 22958</strain>
    </source>
</reference>
<dbReference type="Pfam" id="PF20556">
    <property type="entry name" value="DUF6768"/>
    <property type="match status" value="1"/>
</dbReference>
<organism evidence="2 3">
    <name type="scientific">Alteromonas hispanica</name>
    <dbReference type="NCBI Taxonomy" id="315421"/>
    <lineage>
        <taxon>Bacteria</taxon>
        <taxon>Pseudomonadati</taxon>
        <taxon>Pseudomonadota</taxon>
        <taxon>Gammaproteobacteria</taxon>
        <taxon>Alteromonadales</taxon>
        <taxon>Alteromonadaceae</taxon>
        <taxon>Alteromonas/Salinimonas group</taxon>
        <taxon>Alteromonas</taxon>
    </lineage>
</organism>
<evidence type="ECO:0000313" key="3">
    <source>
        <dbReference type="Proteomes" id="UP000478837"/>
    </source>
</evidence>
<keyword evidence="1" id="KW-0812">Transmembrane</keyword>
<keyword evidence="1" id="KW-1133">Transmembrane helix</keyword>